<evidence type="ECO:0000313" key="1">
    <source>
        <dbReference type="EMBL" id="RVW16077.1"/>
    </source>
</evidence>
<accession>A0A438BYR0</accession>
<dbReference type="Proteomes" id="UP000288805">
    <property type="component" value="Unassembled WGS sequence"/>
</dbReference>
<comment type="caution">
    <text evidence="1">The sequence shown here is derived from an EMBL/GenBank/DDBJ whole genome shotgun (WGS) entry which is preliminary data.</text>
</comment>
<organism evidence="1 2">
    <name type="scientific">Vitis vinifera</name>
    <name type="common">Grape</name>
    <dbReference type="NCBI Taxonomy" id="29760"/>
    <lineage>
        <taxon>Eukaryota</taxon>
        <taxon>Viridiplantae</taxon>
        <taxon>Streptophyta</taxon>
        <taxon>Embryophyta</taxon>
        <taxon>Tracheophyta</taxon>
        <taxon>Spermatophyta</taxon>
        <taxon>Magnoliopsida</taxon>
        <taxon>eudicotyledons</taxon>
        <taxon>Gunneridae</taxon>
        <taxon>Pentapetalae</taxon>
        <taxon>rosids</taxon>
        <taxon>Vitales</taxon>
        <taxon>Vitaceae</taxon>
        <taxon>Viteae</taxon>
        <taxon>Vitis</taxon>
    </lineage>
</organism>
<name>A0A438BYR0_VITVI</name>
<evidence type="ECO:0000313" key="2">
    <source>
        <dbReference type="Proteomes" id="UP000288805"/>
    </source>
</evidence>
<reference evidence="1 2" key="1">
    <citation type="journal article" date="2018" name="PLoS Genet.">
        <title>Population sequencing reveals clonal diversity and ancestral inbreeding in the grapevine cultivar Chardonnay.</title>
        <authorList>
            <person name="Roach M.J."/>
            <person name="Johnson D.L."/>
            <person name="Bohlmann J."/>
            <person name="van Vuuren H.J."/>
            <person name="Jones S.J."/>
            <person name="Pretorius I.S."/>
            <person name="Schmidt S.A."/>
            <person name="Borneman A.R."/>
        </authorList>
    </citation>
    <scope>NUCLEOTIDE SEQUENCE [LARGE SCALE GENOMIC DNA]</scope>
    <source>
        <strain evidence="2">cv. Chardonnay</strain>
        <tissue evidence="1">Leaf</tissue>
    </source>
</reference>
<proteinExistence type="predicted"/>
<dbReference type="EMBL" id="QGNW01002591">
    <property type="protein sequence ID" value="RVW16077.1"/>
    <property type="molecule type" value="Genomic_DNA"/>
</dbReference>
<sequence>MLRALGMNVWSLTRDQAKGRNFQSYPSKGKAVFTHIKKKERQCSQFHIAWFSVTISQEFVAGISLGKGVVYLMKEESGLDYSRSLAHGKHSRLKAQGSNEKS</sequence>
<dbReference type="AlphaFoldDB" id="A0A438BYR0"/>
<protein>
    <submittedName>
        <fullName evidence="1">Uncharacterized protein</fullName>
    </submittedName>
</protein>
<gene>
    <name evidence="1" type="ORF">CK203_079095</name>
</gene>